<dbReference type="Pfam" id="PF25917">
    <property type="entry name" value="BSH_RND"/>
    <property type="match status" value="1"/>
</dbReference>
<dbReference type="Gene3D" id="2.40.30.170">
    <property type="match status" value="1"/>
</dbReference>
<gene>
    <name evidence="5" type="ORF">WAT24_11565</name>
</gene>
<feature type="signal peptide" evidence="3">
    <location>
        <begin position="1"/>
        <end position="25"/>
    </location>
</feature>
<protein>
    <submittedName>
        <fullName evidence="5">HlyD family efflux transporter periplasmic adaptor subunit</fullName>
    </submittedName>
</protein>
<comment type="similarity">
    <text evidence="1">Belongs to the membrane fusion protein (MFP) (TC 8.A.1) family.</text>
</comment>
<evidence type="ECO:0000256" key="1">
    <source>
        <dbReference type="ARBA" id="ARBA00009477"/>
    </source>
</evidence>
<keyword evidence="2" id="KW-0175">Coiled coil</keyword>
<dbReference type="InterPro" id="IPR058625">
    <property type="entry name" value="MdtA-like_BSH"/>
</dbReference>
<dbReference type="Gene3D" id="1.10.287.470">
    <property type="entry name" value="Helix hairpin bin"/>
    <property type="match status" value="1"/>
</dbReference>
<feature type="chain" id="PRO_5045098271" evidence="3">
    <location>
        <begin position="26"/>
        <end position="306"/>
    </location>
</feature>
<name>A0ABU8JE00_9GAMM</name>
<dbReference type="Gene3D" id="2.40.50.100">
    <property type="match status" value="1"/>
</dbReference>
<dbReference type="Proteomes" id="UP001381174">
    <property type="component" value="Unassembled WGS sequence"/>
</dbReference>
<dbReference type="EMBL" id="JBBBNY010000008">
    <property type="protein sequence ID" value="MEI7037396.1"/>
    <property type="molecule type" value="Genomic_DNA"/>
</dbReference>
<accession>A0ABU8JE00</accession>
<evidence type="ECO:0000313" key="5">
    <source>
        <dbReference type="EMBL" id="MEI7037396.1"/>
    </source>
</evidence>
<comment type="caution">
    <text evidence="5">The sequence shown here is derived from an EMBL/GenBank/DDBJ whole genome shotgun (WGS) entry which is preliminary data.</text>
</comment>
<organism evidence="5 6">
    <name type="scientific">Fulvimonas yonginensis</name>
    <dbReference type="NCBI Taxonomy" id="1495200"/>
    <lineage>
        <taxon>Bacteria</taxon>
        <taxon>Pseudomonadati</taxon>
        <taxon>Pseudomonadota</taxon>
        <taxon>Gammaproteobacteria</taxon>
        <taxon>Lysobacterales</taxon>
        <taxon>Rhodanobacteraceae</taxon>
        <taxon>Fulvimonas</taxon>
    </lineage>
</organism>
<reference evidence="5 6" key="1">
    <citation type="journal article" date="2014" name="Int. J. Syst. Evol. Microbiol.">
        <title>Fulvimonas yonginensis sp. nov., isolated from greenhouse soil, and emended description of the genus Fulvimonas.</title>
        <authorList>
            <person name="Ahn J.H."/>
            <person name="Kim S.J."/>
            <person name="Weon H.Y."/>
            <person name="Hong S.B."/>
            <person name="Seok S.J."/>
            <person name="Kwon S.W."/>
        </authorList>
    </citation>
    <scope>NUCLEOTIDE SEQUENCE [LARGE SCALE GENOMIC DNA]</scope>
    <source>
        <strain evidence="5 6">KACC 16952</strain>
    </source>
</reference>
<feature type="domain" description="Multidrug resistance protein MdtA-like barrel-sandwich hybrid" evidence="4">
    <location>
        <begin position="59"/>
        <end position="195"/>
    </location>
</feature>
<feature type="coiled-coil region" evidence="2">
    <location>
        <begin position="136"/>
        <end position="163"/>
    </location>
</feature>
<evidence type="ECO:0000256" key="3">
    <source>
        <dbReference type="SAM" id="SignalP"/>
    </source>
</evidence>
<keyword evidence="6" id="KW-1185">Reference proteome</keyword>
<evidence type="ECO:0000259" key="4">
    <source>
        <dbReference type="Pfam" id="PF25917"/>
    </source>
</evidence>
<dbReference type="RefSeq" id="WP_336808026.1">
    <property type="nucleotide sequence ID" value="NZ_JBBBNY010000008.1"/>
</dbReference>
<dbReference type="SUPFAM" id="SSF111369">
    <property type="entry name" value="HlyD-like secretion proteins"/>
    <property type="match status" value="1"/>
</dbReference>
<keyword evidence="3" id="KW-0732">Signal</keyword>
<evidence type="ECO:0000256" key="2">
    <source>
        <dbReference type="SAM" id="Coils"/>
    </source>
</evidence>
<dbReference type="PANTHER" id="PTHR30469">
    <property type="entry name" value="MULTIDRUG RESISTANCE PROTEIN MDTA"/>
    <property type="match status" value="1"/>
</dbReference>
<dbReference type="PROSITE" id="PS51257">
    <property type="entry name" value="PROKAR_LIPOPROTEIN"/>
    <property type="match status" value="1"/>
</dbReference>
<dbReference type="PANTHER" id="PTHR30469:SF15">
    <property type="entry name" value="HLYD FAMILY OF SECRETION PROTEINS"/>
    <property type="match status" value="1"/>
</dbReference>
<sequence>MMSPHTRRASAVLLASLLLAACARHDDPPASPPGPAYAAVARGLVEVDGGLLNLGMSREGTLAQVHAHEGQAVRRGQVLAELDPQPAQLAVVVAQAELDQARAQAGLIDTRLGAAQVRARRLAAAVRAGAGDGQSADDAQAAAGELRAQRQAARAAVTMAEQKLASARFELARGTLRAPVDADVIRVAAQPGTLVGPQSGALFVLLPHAPRRVRADLSEAYVDAVKAGMPAQVTADGNPRAGPWPAHVLRIGQLVGPSSLEDDPQQRINSRTVECVLAFDGPTPLRVGQRVLVRFGAPTPGAAKAH</sequence>
<evidence type="ECO:0000313" key="6">
    <source>
        <dbReference type="Proteomes" id="UP001381174"/>
    </source>
</evidence>
<proteinExistence type="inferred from homology"/>